<dbReference type="Proteomes" id="UP000734854">
    <property type="component" value="Unassembled WGS sequence"/>
</dbReference>
<evidence type="ECO:0000256" key="1">
    <source>
        <dbReference type="ARBA" id="ARBA00023015"/>
    </source>
</evidence>
<keyword evidence="9" id="KW-1185">Reference proteome</keyword>
<dbReference type="PANTHER" id="PTHR46133:SF28">
    <property type="entry name" value="BHLH TRANSCRIPTION FACTOR"/>
    <property type="match status" value="1"/>
</dbReference>
<dbReference type="AlphaFoldDB" id="A0A8J5KV25"/>
<dbReference type="InterPro" id="IPR044818">
    <property type="entry name" value="ILR3-like"/>
</dbReference>
<sequence>MGSSDNANWFLNCPFIDDIPDAGADFAADNGGFYWDSRGLEPVSNTSVDIDSSFLNFGGFKDPGSAKRARSESSSKPSSKACREKMRRERLNDRFLELSSVLDCGNPPKTDKAAILSDAAQLVTQLRNEAQKLKDSNEGLLEKIKELKDEKNELGDEKQRLKAEKEGLEQQIKLLNAIPSYVPQPPLMPSPYAAQGLAPGHKLMVPFVGFSGFPMWQYMPPSDVDTSQDADNCPPVA</sequence>
<evidence type="ECO:0000256" key="6">
    <source>
        <dbReference type="SAM" id="MobiDB-lite"/>
    </source>
</evidence>
<evidence type="ECO:0000313" key="8">
    <source>
        <dbReference type="EMBL" id="KAG6500468.1"/>
    </source>
</evidence>
<organism evidence="8 9">
    <name type="scientific">Zingiber officinale</name>
    <name type="common">Ginger</name>
    <name type="synonym">Amomum zingiber</name>
    <dbReference type="NCBI Taxonomy" id="94328"/>
    <lineage>
        <taxon>Eukaryota</taxon>
        <taxon>Viridiplantae</taxon>
        <taxon>Streptophyta</taxon>
        <taxon>Embryophyta</taxon>
        <taxon>Tracheophyta</taxon>
        <taxon>Spermatophyta</taxon>
        <taxon>Magnoliopsida</taxon>
        <taxon>Liliopsida</taxon>
        <taxon>Zingiberales</taxon>
        <taxon>Zingiberaceae</taxon>
        <taxon>Zingiber</taxon>
    </lineage>
</organism>
<evidence type="ECO:0000259" key="7">
    <source>
        <dbReference type="PROSITE" id="PS50888"/>
    </source>
</evidence>
<keyword evidence="3" id="KW-0804">Transcription</keyword>
<protein>
    <recommendedName>
        <fullName evidence="7">BHLH domain-containing protein</fullName>
    </recommendedName>
</protein>
<dbReference type="CDD" id="cd11446">
    <property type="entry name" value="bHLH_AtILR3_like"/>
    <property type="match status" value="1"/>
</dbReference>
<evidence type="ECO:0000256" key="5">
    <source>
        <dbReference type="SAM" id="Coils"/>
    </source>
</evidence>
<evidence type="ECO:0000256" key="4">
    <source>
        <dbReference type="ARBA" id="ARBA00023242"/>
    </source>
</evidence>
<dbReference type="EMBL" id="JACMSC010000011">
    <property type="protein sequence ID" value="KAG6500468.1"/>
    <property type="molecule type" value="Genomic_DNA"/>
</dbReference>
<feature type="domain" description="BHLH" evidence="7">
    <location>
        <begin position="75"/>
        <end position="126"/>
    </location>
</feature>
<dbReference type="OrthoDB" id="515493at2759"/>
<dbReference type="InterPro" id="IPR011598">
    <property type="entry name" value="bHLH_dom"/>
</dbReference>
<dbReference type="GO" id="GO:0046983">
    <property type="term" value="F:protein dimerization activity"/>
    <property type="evidence" value="ECO:0007669"/>
    <property type="project" value="InterPro"/>
</dbReference>
<evidence type="ECO:0000256" key="3">
    <source>
        <dbReference type="ARBA" id="ARBA00023163"/>
    </source>
</evidence>
<keyword evidence="4" id="KW-0539">Nucleus</keyword>
<gene>
    <name evidence="8" type="ORF">ZIOFF_040313</name>
</gene>
<dbReference type="PANTHER" id="PTHR46133">
    <property type="entry name" value="BHLH TRANSCRIPTION FACTOR"/>
    <property type="match status" value="1"/>
</dbReference>
<reference evidence="8 9" key="1">
    <citation type="submission" date="2020-08" db="EMBL/GenBank/DDBJ databases">
        <title>Plant Genome Project.</title>
        <authorList>
            <person name="Zhang R.-G."/>
        </authorList>
    </citation>
    <scope>NUCLEOTIDE SEQUENCE [LARGE SCALE GENOMIC DNA]</scope>
    <source>
        <tissue evidence="8">Rhizome</tissue>
    </source>
</reference>
<name>A0A8J5KV25_ZINOF</name>
<dbReference type="PROSITE" id="PS50888">
    <property type="entry name" value="BHLH"/>
    <property type="match status" value="1"/>
</dbReference>
<dbReference type="FunFam" id="4.10.280.10:FF:000104">
    <property type="entry name" value="Transcription factor bHLH34"/>
    <property type="match status" value="1"/>
</dbReference>
<keyword evidence="2" id="KW-0238">DNA-binding</keyword>
<keyword evidence="5" id="KW-0175">Coiled coil</keyword>
<evidence type="ECO:0000313" key="9">
    <source>
        <dbReference type="Proteomes" id="UP000734854"/>
    </source>
</evidence>
<dbReference type="GO" id="GO:0000976">
    <property type="term" value="F:transcription cis-regulatory region binding"/>
    <property type="evidence" value="ECO:0007669"/>
    <property type="project" value="UniProtKB-ARBA"/>
</dbReference>
<accession>A0A8J5KV25</accession>
<dbReference type="GO" id="GO:0006879">
    <property type="term" value="P:intracellular iron ion homeostasis"/>
    <property type="evidence" value="ECO:0007669"/>
    <property type="project" value="InterPro"/>
</dbReference>
<dbReference type="Pfam" id="PF00010">
    <property type="entry name" value="HLH"/>
    <property type="match status" value="1"/>
</dbReference>
<keyword evidence="1" id="KW-0805">Transcription regulation</keyword>
<comment type="caution">
    <text evidence="8">The sequence shown here is derived from an EMBL/GenBank/DDBJ whole genome shotgun (WGS) entry which is preliminary data.</text>
</comment>
<dbReference type="SMART" id="SM00353">
    <property type="entry name" value="HLH"/>
    <property type="match status" value="1"/>
</dbReference>
<evidence type="ECO:0000256" key="2">
    <source>
        <dbReference type="ARBA" id="ARBA00023125"/>
    </source>
</evidence>
<proteinExistence type="predicted"/>
<feature type="region of interest" description="Disordered" evidence="6">
    <location>
        <begin position="63"/>
        <end position="84"/>
    </location>
</feature>
<feature type="coiled-coil region" evidence="5">
    <location>
        <begin position="116"/>
        <end position="178"/>
    </location>
</feature>
<dbReference type="GO" id="GO:0003700">
    <property type="term" value="F:DNA-binding transcription factor activity"/>
    <property type="evidence" value="ECO:0007669"/>
    <property type="project" value="InterPro"/>
</dbReference>